<dbReference type="Proteomes" id="UP000002296">
    <property type="component" value="Unassembled WGS sequence"/>
</dbReference>
<protein>
    <recommendedName>
        <fullName evidence="3">COMM domain-containing protein</fullName>
    </recommendedName>
</protein>
<dbReference type="KEGG" id="tcr:507671.10"/>
<proteinExistence type="predicted"/>
<dbReference type="GeneID" id="3533693"/>
<comment type="caution">
    <text evidence="1">The sequence shown here is derived from an EMBL/GenBank/DDBJ whole genome shotgun (WGS) entry which is preliminary data.</text>
</comment>
<organism evidence="1 2">
    <name type="scientific">Trypanosoma cruzi (strain CL Brener)</name>
    <dbReference type="NCBI Taxonomy" id="353153"/>
    <lineage>
        <taxon>Eukaryota</taxon>
        <taxon>Discoba</taxon>
        <taxon>Euglenozoa</taxon>
        <taxon>Kinetoplastea</taxon>
        <taxon>Metakinetoplastina</taxon>
        <taxon>Trypanosomatida</taxon>
        <taxon>Trypanosomatidae</taxon>
        <taxon>Trypanosoma</taxon>
        <taxon>Schizotrypanum</taxon>
    </lineage>
</organism>
<accession>Q4CQA4</accession>
<reference evidence="1 2" key="1">
    <citation type="journal article" date="2005" name="Science">
        <title>The genome sequence of Trypanosoma cruzi, etiologic agent of Chagas disease.</title>
        <authorList>
            <person name="El-Sayed N.M."/>
            <person name="Myler P.J."/>
            <person name="Bartholomeu D.C."/>
            <person name="Nilsson D."/>
            <person name="Aggarwal G."/>
            <person name="Tran A.N."/>
            <person name="Ghedin E."/>
            <person name="Worthey E.A."/>
            <person name="Delcher A.L."/>
            <person name="Blandin G."/>
            <person name="Westenberger S.J."/>
            <person name="Caler E."/>
            <person name="Cerqueira G.C."/>
            <person name="Branche C."/>
            <person name="Haas B."/>
            <person name="Anupama A."/>
            <person name="Arner E."/>
            <person name="Aslund L."/>
            <person name="Attipoe P."/>
            <person name="Bontempi E."/>
            <person name="Bringaud F."/>
            <person name="Burton P."/>
            <person name="Cadag E."/>
            <person name="Campbell D.A."/>
            <person name="Carrington M."/>
            <person name="Crabtree J."/>
            <person name="Darban H."/>
            <person name="da Silveira J.F."/>
            <person name="de Jong P."/>
            <person name="Edwards K."/>
            <person name="Englund P.T."/>
            <person name="Fazelina G."/>
            <person name="Feldblyum T."/>
            <person name="Ferella M."/>
            <person name="Frasch A.C."/>
            <person name="Gull K."/>
            <person name="Horn D."/>
            <person name="Hou L."/>
            <person name="Huang Y."/>
            <person name="Kindlund E."/>
            <person name="Klingbeil M."/>
            <person name="Kluge S."/>
            <person name="Koo H."/>
            <person name="Lacerda D."/>
            <person name="Levin M.J."/>
            <person name="Lorenzi H."/>
            <person name="Louie T."/>
            <person name="Machado C.R."/>
            <person name="McCulloch R."/>
            <person name="McKenna A."/>
            <person name="Mizuno Y."/>
            <person name="Mottram J.C."/>
            <person name="Nelson S."/>
            <person name="Ochaya S."/>
            <person name="Osoegawa K."/>
            <person name="Pai G."/>
            <person name="Parsons M."/>
            <person name="Pentony M."/>
            <person name="Pettersson U."/>
            <person name="Pop M."/>
            <person name="Ramirez J.L."/>
            <person name="Rinta J."/>
            <person name="Robertson L."/>
            <person name="Salzberg S.L."/>
            <person name="Sanchez D.O."/>
            <person name="Seyler A."/>
            <person name="Sharma R."/>
            <person name="Shetty J."/>
            <person name="Simpson A.J."/>
            <person name="Sisk E."/>
            <person name="Tammi M.T."/>
            <person name="Tarleton R."/>
            <person name="Teixeira S."/>
            <person name="Van Aken S."/>
            <person name="Vogt C."/>
            <person name="Ward P.N."/>
            <person name="Wickstead B."/>
            <person name="Wortman J."/>
            <person name="White O."/>
            <person name="Fraser C.M."/>
            <person name="Stuart K.D."/>
            <person name="Andersson B."/>
        </authorList>
    </citation>
    <scope>NUCLEOTIDE SEQUENCE [LARGE SCALE GENOMIC DNA]</scope>
    <source>
        <strain evidence="1 2">CL Brener</strain>
    </source>
</reference>
<name>Q4CQA4_TRYCC</name>
<evidence type="ECO:0008006" key="3">
    <source>
        <dbReference type="Google" id="ProtNLM"/>
    </source>
</evidence>
<evidence type="ECO:0000313" key="1">
    <source>
        <dbReference type="EMBL" id="EAN82453.1"/>
    </source>
</evidence>
<dbReference type="InParanoid" id="Q4CQA4"/>
<dbReference type="PaxDb" id="353153-Q4CQA4"/>
<dbReference type="AlphaFoldDB" id="Q4CQA4"/>
<keyword evidence="2" id="KW-1185">Reference proteome</keyword>
<evidence type="ECO:0000313" key="2">
    <source>
        <dbReference type="Proteomes" id="UP000002296"/>
    </source>
</evidence>
<gene>
    <name evidence="1" type="ORF">Tc00.1047053507671.10</name>
</gene>
<dbReference type="EMBL" id="AAHK01002497">
    <property type="protein sequence ID" value="EAN82453.1"/>
    <property type="molecule type" value="Genomic_DNA"/>
</dbReference>
<dbReference type="RefSeq" id="XP_804304.1">
    <property type="nucleotide sequence ID" value="XM_799211.1"/>
</dbReference>
<sequence>MMGISPEAVLLDFDWTASYVLATDRLSTAAMNRATARTVSMEGGADGADTKPRNSGGGMPLLQLAMDVARVAPPSEVASISPLVSPVSGVRLQLLATASSEMQGGGEGQPAERMLLPNDRLTMELDAESLDALIAALRTAVDGMDSLSGC</sequence>